<dbReference type="EMBL" id="HE616745">
    <property type="protein sequence ID" value="CCE92200.1"/>
    <property type="molecule type" value="Genomic_DNA"/>
</dbReference>
<feature type="signal peptide" evidence="11">
    <location>
        <begin position="1"/>
        <end position="17"/>
    </location>
</feature>
<protein>
    <recommendedName>
        <fullName evidence="12">J domain-containing protein</fullName>
    </recommendedName>
</protein>
<keyword evidence="7" id="KW-0143">Chaperone</keyword>
<dbReference type="PROSITE" id="PS50076">
    <property type="entry name" value="DNAJ_2"/>
    <property type="match status" value="1"/>
</dbReference>
<dbReference type="PANTHER" id="PTHR44653">
    <property type="entry name" value="DNAJ HOMOLOG SUBFAMILY C MEMBER 1"/>
    <property type="match status" value="1"/>
</dbReference>
<feature type="compositionally biased region" description="Polar residues" evidence="9">
    <location>
        <begin position="248"/>
        <end position="258"/>
    </location>
</feature>
<keyword evidence="3 11" id="KW-0732">Signal</keyword>
<evidence type="ECO:0000256" key="1">
    <source>
        <dbReference type="ARBA" id="ARBA00004389"/>
    </source>
</evidence>
<dbReference type="STRING" id="1076872.G8ZUA6"/>
<sequence length="294" mass="34498">MFRIGTVVFLLLTLVYCFTTEEVEVFQLQQELVEKYGDEIDLYKFLKLPKSRDSNSKEIIKNLRKLSKKYHPDKNPKYKKLYERLSKATQILSNDYRRKTYDYYLKNGFPDYNFSRGGFIFKRVQPKTWFLLMFLYIVASGVHYALLRLQNTSNKRRIDGFIQQCKEQDDSRGLGEKRLMFKQHEGDEPKEIIVRYGDVYLVEEDGNESLISSDTITDPSVFDCMFFRIPVGIWNLTLGRFLPKKVQPTKNEPQPEQNKQAEDKKSKNQAAKGKGGQKKMTLPNGKAIHSRKKD</sequence>
<dbReference type="PANTHER" id="PTHR44653:SF2">
    <property type="entry name" value="DNAJ HOMOLOG SUBFAMILY C MEMBER 1"/>
    <property type="match status" value="1"/>
</dbReference>
<dbReference type="GO" id="GO:0005789">
    <property type="term" value="C:endoplasmic reticulum membrane"/>
    <property type="evidence" value="ECO:0007669"/>
    <property type="project" value="UniProtKB-SubCell"/>
</dbReference>
<evidence type="ECO:0000256" key="4">
    <source>
        <dbReference type="ARBA" id="ARBA00022824"/>
    </source>
</evidence>
<feature type="chain" id="PRO_5003519300" description="J domain-containing protein" evidence="11">
    <location>
        <begin position="18"/>
        <end position="294"/>
    </location>
</feature>
<dbReference type="InParanoid" id="G8ZUA6"/>
<feature type="domain" description="J" evidence="12">
    <location>
        <begin position="41"/>
        <end position="105"/>
    </location>
</feature>
<keyword evidence="14" id="KW-1185">Reference proteome</keyword>
<evidence type="ECO:0000256" key="6">
    <source>
        <dbReference type="ARBA" id="ARBA00023136"/>
    </source>
</evidence>
<dbReference type="GeneID" id="11503567"/>
<evidence type="ECO:0000256" key="2">
    <source>
        <dbReference type="ARBA" id="ARBA00022692"/>
    </source>
</evidence>
<dbReference type="Pfam" id="PF00226">
    <property type="entry name" value="DnaJ"/>
    <property type="match status" value="1"/>
</dbReference>
<dbReference type="AlphaFoldDB" id="G8ZUA6"/>
<gene>
    <name evidence="13" type="primary">TDEL0D06160</name>
    <name evidence="13" type="ORF">TDEL_0D06160</name>
</gene>
<evidence type="ECO:0000256" key="11">
    <source>
        <dbReference type="SAM" id="SignalP"/>
    </source>
</evidence>
<evidence type="ECO:0000313" key="13">
    <source>
        <dbReference type="EMBL" id="CCE92200.1"/>
    </source>
</evidence>
<dbReference type="FunFam" id="1.10.287.110:FF:000116">
    <property type="entry name" value="Erj5p"/>
    <property type="match status" value="1"/>
</dbReference>
<organism evidence="13 14">
    <name type="scientific">Torulaspora delbrueckii</name>
    <name type="common">Yeast</name>
    <name type="synonym">Candida colliculosa</name>
    <dbReference type="NCBI Taxonomy" id="4950"/>
    <lineage>
        <taxon>Eukaryota</taxon>
        <taxon>Fungi</taxon>
        <taxon>Dikarya</taxon>
        <taxon>Ascomycota</taxon>
        <taxon>Saccharomycotina</taxon>
        <taxon>Saccharomycetes</taxon>
        <taxon>Saccharomycetales</taxon>
        <taxon>Saccharomycetaceae</taxon>
        <taxon>Torulaspora</taxon>
    </lineage>
</organism>
<feature type="region of interest" description="Disordered" evidence="9">
    <location>
        <begin position="246"/>
        <end position="294"/>
    </location>
</feature>
<dbReference type="Gene3D" id="1.10.287.110">
    <property type="entry name" value="DnaJ domain"/>
    <property type="match status" value="1"/>
</dbReference>
<accession>G8ZUA6</accession>
<evidence type="ECO:0000256" key="10">
    <source>
        <dbReference type="SAM" id="Phobius"/>
    </source>
</evidence>
<keyword evidence="6 10" id="KW-0472">Membrane</keyword>
<dbReference type="SMART" id="SM00271">
    <property type="entry name" value="DnaJ"/>
    <property type="match status" value="1"/>
</dbReference>
<evidence type="ECO:0000256" key="3">
    <source>
        <dbReference type="ARBA" id="ARBA00022729"/>
    </source>
</evidence>
<evidence type="ECO:0000256" key="7">
    <source>
        <dbReference type="ARBA" id="ARBA00023186"/>
    </source>
</evidence>
<evidence type="ECO:0000313" key="14">
    <source>
        <dbReference type="Proteomes" id="UP000005627"/>
    </source>
</evidence>
<dbReference type="InterPro" id="IPR001623">
    <property type="entry name" value="DnaJ_domain"/>
</dbReference>
<dbReference type="InterPro" id="IPR052606">
    <property type="entry name" value="DnaJ_domain_protein"/>
</dbReference>
<dbReference type="InterPro" id="IPR036869">
    <property type="entry name" value="J_dom_sf"/>
</dbReference>
<keyword evidence="5 10" id="KW-1133">Transmembrane helix</keyword>
<dbReference type="InterPro" id="IPR018253">
    <property type="entry name" value="DnaJ_domain_CS"/>
</dbReference>
<dbReference type="HOGENOM" id="CLU_037236_2_0_1"/>
<dbReference type="CDD" id="cd06257">
    <property type="entry name" value="DnaJ"/>
    <property type="match status" value="1"/>
</dbReference>
<name>G8ZUA6_TORDE</name>
<dbReference type="FunCoup" id="G8ZUA6">
    <property type="interactions" value="50"/>
</dbReference>
<comment type="subcellular location">
    <subcellularLocation>
        <location evidence="1">Endoplasmic reticulum membrane</location>
        <topology evidence="1">Single-pass membrane protein</topology>
    </subcellularLocation>
</comment>
<feature type="transmembrane region" description="Helical" evidence="10">
    <location>
        <begin position="129"/>
        <end position="147"/>
    </location>
</feature>
<dbReference type="Proteomes" id="UP000005627">
    <property type="component" value="Chromosome 4"/>
</dbReference>
<keyword evidence="2 10" id="KW-0812">Transmembrane</keyword>
<evidence type="ECO:0000259" key="12">
    <source>
        <dbReference type="PROSITE" id="PS50076"/>
    </source>
</evidence>
<dbReference type="OrthoDB" id="413400at2759"/>
<proteinExistence type="inferred from homology"/>
<dbReference type="GO" id="GO:0006457">
    <property type="term" value="P:protein folding"/>
    <property type="evidence" value="ECO:0007669"/>
    <property type="project" value="EnsemblFungi"/>
</dbReference>
<dbReference type="KEGG" id="tdl:TDEL_0D06160"/>
<evidence type="ECO:0000256" key="8">
    <source>
        <dbReference type="ARBA" id="ARBA00061004"/>
    </source>
</evidence>
<comment type="similarity">
    <text evidence="8">Belongs to the DnaJ family.</text>
</comment>
<reference evidence="13 14" key="1">
    <citation type="journal article" date="2011" name="Proc. Natl. Acad. Sci. U.S.A.">
        <title>Evolutionary erosion of yeast sex chromosomes by mating-type switching accidents.</title>
        <authorList>
            <person name="Gordon J.L."/>
            <person name="Armisen D."/>
            <person name="Proux-Wera E."/>
            <person name="Oheigeartaigh S.S."/>
            <person name="Byrne K.P."/>
            <person name="Wolfe K.H."/>
        </authorList>
    </citation>
    <scope>NUCLEOTIDE SEQUENCE [LARGE SCALE GENOMIC DNA]</scope>
    <source>
        <strain evidence="14">ATCC 10662 / CBS 1146 / NBRC 0425 / NCYC 2629 / NRRL Y-866</strain>
    </source>
</reference>
<evidence type="ECO:0000256" key="5">
    <source>
        <dbReference type="ARBA" id="ARBA00022989"/>
    </source>
</evidence>
<dbReference type="PROSITE" id="PS00636">
    <property type="entry name" value="DNAJ_1"/>
    <property type="match status" value="1"/>
</dbReference>
<dbReference type="SUPFAM" id="SSF46565">
    <property type="entry name" value="Chaperone J-domain"/>
    <property type="match status" value="1"/>
</dbReference>
<dbReference type="eggNOG" id="KOG0724">
    <property type="taxonomic scope" value="Eukaryota"/>
</dbReference>
<evidence type="ECO:0000256" key="9">
    <source>
        <dbReference type="SAM" id="MobiDB-lite"/>
    </source>
</evidence>
<dbReference type="RefSeq" id="XP_003681411.1">
    <property type="nucleotide sequence ID" value="XM_003681363.1"/>
</dbReference>
<keyword evidence="4" id="KW-0256">Endoplasmic reticulum</keyword>